<dbReference type="PANTHER" id="PTHR43316:SF3">
    <property type="entry name" value="HALOACID DEHALOGENASE, TYPE II (AFU_ORTHOLOGUE AFUA_2G07750)-RELATED"/>
    <property type="match status" value="1"/>
</dbReference>
<dbReference type="InterPro" id="IPR023198">
    <property type="entry name" value="PGP-like_dom2"/>
</dbReference>
<dbReference type="Pfam" id="PF00702">
    <property type="entry name" value="Hydrolase"/>
    <property type="match status" value="1"/>
</dbReference>
<dbReference type="OrthoDB" id="3636474at2759"/>
<gene>
    <name evidence="2" type="ORF">HII31_02507</name>
</gene>
<proteinExistence type="predicted"/>
<dbReference type="PANTHER" id="PTHR43316">
    <property type="entry name" value="HYDROLASE, HALOACID DELAHOGENASE-RELATED"/>
    <property type="match status" value="1"/>
</dbReference>
<dbReference type="GO" id="GO:0016791">
    <property type="term" value="F:phosphatase activity"/>
    <property type="evidence" value="ECO:0007669"/>
    <property type="project" value="UniProtKB-ARBA"/>
</dbReference>
<organism evidence="2 3">
    <name type="scientific">Pseudocercospora fuligena</name>
    <dbReference type="NCBI Taxonomy" id="685502"/>
    <lineage>
        <taxon>Eukaryota</taxon>
        <taxon>Fungi</taxon>
        <taxon>Dikarya</taxon>
        <taxon>Ascomycota</taxon>
        <taxon>Pezizomycotina</taxon>
        <taxon>Dothideomycetes</taxon>
        <taxon>Dothideomycetidae</taxon>
        <taxon>Mycosphaerellales</taxon>
        <taxon>Mycosphaerellaceae</taxon>
        <taxon>Pseudocercospora</taxon>
    </lineage>
</organism>
<evidence type="ECO:0000313" key="3">
    <source>
        <dbReference type="Proteomes" id="UP000660729"/>
    </source>
</evidence>
<keyword evidence="1" id="KW-0378">Hydrolase</keyword>
<protein>
    <submittedName>
        <fullName evidence="2">(S)-2-haloacid dehalogenase 4A</fullName>
    </submittedName>
</protein>
<dbReference type="NCBIfam" id="TIGR01493">
    <property type="entry name" value="HAD-SF-IA-v2"/>
    <property type="match status" value="1"/>
</dbReference>
<dbReference type="Proteomes" id="UP000660729">
    <property type="component" value="Unassembled WGS sequence"/>
</dbReference>
<dbReference type="SFLD" id="SFLDG01129">
    <property type="entry name" value="C1.5:_HAD__Beta-PGM__Phosphata"/>
    <property type="match status" value="1"/>
</dbReference>
<dbReference type="Gene3D" id="1.10.150.240">
    <property type="entry name" value="Putative phosphatase, domain 2"/>
    <property type="match status" value="1"/>
</dbReference>
<keyword evidence="3" id="KW-1185">Reference proteome</keyword>
<accession>A0A8H6RS19</accession>
<reference evidence="2" key="1">
    <citation type="submission" date="2020-04" db="EMBL/GenBank/DDBJ databases">
        <title>Draft genome resource of the tomato pathogen Pseudocercospora fuligena.</title>
        <authorList>
            <person name="Zaccaron A."/>
        </authorList>
    </citation>
    <scope>NUCLEOTIDE SEQUENCE</scope>
    <source>
        <strain evidence="2">PF001</strain>
    </source>
</reference>
<dbReference type="EMBL" id="JABCIY010000031">
    <property type="protein sequence ID" value="KAF7196106.1"/>
    <property type="molecule type" value="Genomic_DNA"/>
</dbReference>
<evidence type="ECO:0000256" key="1">
    <source>
        <dbReference type="ARBA" id="ARBA00022801"/>
    </source>
</evidence>
<dbReference type="Gene3D" id="3.40.50.1000">
    <property type="entry name" value="HAD superfamily/HAD-like"/>
    <property type="match status" value="1"/>
</dbReference>
<evidence type="ECO:0000313" key="2">
    <source>
        <dbReference type="EMBL" id="KAF7196106.1"/>
    </source>
</evidence>
<dbReference type="AlphaFoldDB" id="A0A8H6RS19"/>
<name>A0A8H6RS19_9PEZI</name>
<dbReference type="InterPro" id="IPR023214">
    <property type="entry name" value="HAD_sf"/>
</dbReference>
<dbReference type="SUPFAM" id="SSF56784">
    <property type="entry name" value="HAD-like"/>
    <property type="match status" value="1"/>
</dbReference>
<sequence length="238" mass="27356">MPKIKAVLFDFMGTCLDWHATIVKAMPQSIPHETRSQLALDWRHTYFKYNEERRQQGLPPEDIDTSHRSTLPLAINSGNFDAAQLNEALTPAAIDRLIEAWHEQKAWPDTKPAIERLKQKGYEVFVHANGTTRLQLDLCRSSNLQFHNLFSSQLLGYIKPDPKNYYRLLELLKLEPEECVMVAAHGYDARGAIEVGMKTIYIDRVTDDVDQDKETFREEFDLYLDGMEGLVEAVEMLG</sequence>
<dbReference type="InterPro" id="IPR051540">
    <property type="entry name" value="S-2-haloacid_dehalogenase"/>
</dbReference>
<dbReference type="PRINTS" id="PR00413">
    <property type="entry name" value="HADHALOGNASE"/>
</dbReference>
<dbReference type="InterPro" id="IPR006439">
    <property type="entry name" value="HAD-SF_hydro_IA"/>
</dbReference>
<dbReference type="InterPro" id="IPR036412">
    <property type="entry name" value="HAD-like_sf"/>
</dbReference>
<comment type="caution">
    <text evidence="2">The sequence shown here is derived from an EMBL/GenBank/DDBJ whole genome shotgun (WGS) entry which is preliminary data.</text>
</comment>
<dbReference type="SFLD" id="SFLDS00003">
    <property type="entry name" value="Haloacid_Dehalogenase"/>
    <property type="match status" value="1"/>
</dbReference>